<evidence type="ECO:0000313" key="2">
    <source>
        <dbReference type="Proteomes" id="UP001224087"/>
    </source>
</evidence>
<keyword evidence="1" id="KW-0812">Transmembrane</keyword>
<keyword evidence="1" id="KW-0472">Membrane</keyword>
<proteinExistence type="predicted"/>
<dbReference type="Proteomes" id="UP001224087">
    <property type="component" value="Segment"/>
</dbReference>
<gene>
    <name evidence="1" type="primary">ck265</name>
</gene>
<dbReference type="EMBL" id="MN873693">
    <property type="protein sequence ID" value="QIN54390.1"/>
    <property type="molecule type" value="Genomic_DNA"/>
</dbReference>
<reference evidence="1" key="1">
    <citation type="submission" date="2019-12" db="EMBL/GenBank/DDBJ databases">
        <title>The DNA Methylation Landscape of Giant Viruses.</title>
        <authorList>
            <person name="Jeudy S."/>
            <person name="Rigou S."/>
            <person name="Alempic J.-M."/>
            <person name="Claverie J.-M."/>
            <person name="Abergel C."/>
            <person name="Legendre M."/>
        </authorList>
    </citation>
    <scope>NUCLEOTIDE SEQUENCE</scope>
    <source>
        <strain evidence="1">P4</strain>
    </source>
</reference>
<sequence length="178" mass="21138">MYLPNNVLFSIALFTDRPYTLSSCDQQMRSMLSSEGFWKEKFTQEGLELPLFSYFGAFSWSSAYYTSKKSMEAVRYFVQKFKPLTVLLWYIPDVRMLSFNNLPSSLASSYLTKAYKEYEIKNNLQSTRKFYRCYIKIERGEITFVLGQHKNKIKVDENEMCKFLFHVDFLNIQKLSEI</sequence>
<protein>
    <submittedName>
        <fullName evidence="1">Transmembrane protein</fullName>
    </submittedName>
</protein>
<name>A0A6G8MY58_9VIRU</name>
<organism evidence="1 2">
    <name type="scientific">Cedratvirus kamchatka</name>
    <dbReference type="NCBI Taxonomy" id="2716914"/>
    <lineage>
        <taxon>Viruses</taxon>
        <taxon>Pithoviruses</taxon>
        <taxon>Orthocedratvirinae</taxon>
        <taxon>Alphacedratvirus</taxon>
        <taxon>Alphacedratvirus rossiense</taxon>
    </lineage>
</organism>
<keyword evidence="2" id="KW-1185">Reference proteome</keyword>
<evidence type="ECO:0000313" key="1">
    <source>
        <dbReference type="EMBL" id="QIN54390.1"/>
    </source>
</evidence>
<accession>A0A6G8MY58</accession>